<dbReference type="EMBL" id="RCMG01000613">
    <property type="protein sequence ID" value="KAG2851361.1"/>
    <property type="molecule type" value="Genomic_DNA"/>
</dbReference>
<evidence type="ECO:0000313" key="5">
    <source>
        <dbReference type="EMBL" id="KAG3214758.1"/>
    </source>
</evidence>
<dbReference type="OrthoDB" id="120779at2759"/>
<dbReference type="EMBL" id="RCML01000181">
    <property type="protein sequence ID" value="KAG2986976.1"/>
    <property type="molecule type" value="Genomic_DNA"/>
</dbReference>
<name>A0A329RN33_9STRA</name>
<dbReference type="EMBL" id="RCMI01000655">
    <property type="protein sequence ID" value="KAG2901874.1"/>
    <property type="molecule type" value="Genomic_DNA"/>
</dbReference>
<organism evidence="6 7">
    <name type="scientific">Phytophthora cactorum</name>
    <dbReference type="NCBI Taxonomy" id="29920"/>
    <lineage>
        <taxon>Eukaryota</taxon>
        <taxon>Sar</taxon>
        <taxon>Stramenopiles</taxon>
        <taxon>Oomycota</taxon>
        <taxon>Peronosporomycetes</taxon>
        <taxon>Peronosporales</taxon>
        <taxon>Peronosporaceae</taxon>
        <taxon>Phytophthora</taxon>
    </lineage>
</organism>
<evidence type="ECO:0000313" key="7">
    <source>
        <dbReference type="Proteomes" id="UP000251314"/>
    </source>
</evidence>
<evidence type="ECO:0000313" key="1">
    <source>
        <dbReference type="EMBL" id="KAG2851361.1"/>
    </source>
</evidence>
<dbReference type="Proteomes" id="UP000736787">
    <property type="component" value="Unassembled WGS sequence"/>
</dbReference>
<comment type="caution">
    <text evidence="6">The sequence shown here is derived from an EMBL/GenBank/DDBJ whole genome shotgun (WGS) entry which is preliminary data.</text>
</comment>
<reference evidence="6 7" key="1">
    <citation type="submission" date="2018-01" db="EMBL/GenBank/DDBJ databases">
        <title>Draft genome of the strawberry crown rot pathogen Phytophthora cactorum.</title>
        <authorList>
            <person name="Armitage A.D."/>
            <person name="Lysoe E."/>
            <person name="Nellist C.F."/>
            <person name="Harrison R.J."/>
            <person name="Brurberg M.B."/>
        </authorList>
    </citation>
    <scope>NUCLEOTIDE SEQUENCE [LARGE SCALE GENOMIC DNA]</scope>
    <source>
        <strain evidence="6 7">10300</strain>
    </source>
</reference>
<dbReference type="Proteomes" id="UP000760860">
    <property type="component" value="Unassembled WGS sequence"/>
</dbReference>
<dbReference type="Proteomes" id="UP000774804">
    <property type="component" value="Unassembled WGS sequence"/>
</dbReference>
<protein>
    <submittedName>
        <fullName evidence="6">Uncharacterized protein</fullName>
    </submittedName>
</protein>
<dbReference type="Proteomes" id="UP000251314">
    <property type="component" value="Unassembled WGS sequence"/>
</dbReference>
<dbReference type="EMBL" id="RCMV01000611">
    <property type="protein sequence ID" value="KAG3214758.1"/>
    <property type="molecule type" value="Genomic_DNA"/>
</dbReference>
<accession>A0A329RN33</accession>
<dbReference type="EMBL" id="RCMK01000197">
    <property type="protein sequence ID" value="KAG2944802.1"/>
    <property type="molecule type" value="Genomic_DNA"/>
</dbReference>
<evidence type="ECO:0000313" key="4">
    <source>
        <dbReference type="EMBL" id="KAG2986976.1"/>
    </source>
</evidence>
<dbReference type="EMBL" id="MJFZ01000679">
    <property type="protein sequence ID" value="RAW26133.1"/>
    <property type="molecule type" value="Genomic_DNA"/>
</dbReference>
<dbReference type="VEuPathDB" id="FungiDB:PC110_g17471"/>
<evidence type="ECO:0000313" key="2">
    <source>
        <dbReference type="EMBL" id="KAG2901874.1"/>
    </source>
</evidence>
<dbReference type="Proteomes" id="UP000735874">
    <property type="component" value="Unassembled WGS sequence"/>
</dbReference>
<dbReference type="AlphaFoldDB" id="A0A329RN33"/>
<evidence type="ECO:0000313" key="3">
    <source>
        <dbReference type="EMBL" id="KAG2944802.1"/>
    </source>
</evidence>
<evidence type="ECO:0000313" key="6">
    <source>
        <dbReference type="EMBL" id="RAW26133.1"/>
    </source>
</evidence>
<gene>
    <name evidence="6" type="ORF">PC110_g17471</name>
    <name evidence="1" type="ORF">PC113_g15986</name>
    <name evidence="2" type="ORF">PC115_g15758</name>
    <name evidence="3" type="ORF">PC117_g8904</name>
    <name evidence="4" type="ORF">PC118_g7540</name>
    <name evidence="5" type="ORF">PC129_g14331</name>
</gene>
<proteinExistence type="predicted"/>
<dbReference type="Proteomes" id="UP000697107">
    <property type="component" value="Unassembled WGS sequence"/>
</dbReference>
<reference evidence="1" key="2">
    <citation type="submission" date="2018-10" db="EMBL/GenBank/DDBJ databases">
        <title>Effector identification in a new, highly contiguous assembly of the strawberry crown rot pathogen Phytophthora cactorum.</title>
        <authorList>
            <person name="Armitage A.D."/>
            <person name="Nellist C.F."/>
            <person name="Bates H."/>
            <person name="Vickerstaff R.J."/>
            <person name="Harrison R.J."/>
        </authorList>
    </citation>
    <scope>NUCLEOTIDE SEQUENCE</scope>
    <source>
        <strain evidence="1">15-7</strain>
        <strain evidence="2">4032</strain>
        <strain evidence="3">4040</strain>
        <strain evidence="4">P415</strain>
        <strain evidence="5">P421</strain>
    </source>
</reference>
<keyword evidence="7" id="KW-1185">Reference proteome</keyword>
<sequence length="101" mass="11829">MWKDKVLTHVQQLDHDHEIKTLEKGQPDPTVTMVDFLTGTPEKPVIYVSDPSEDEEDKKNLRWHLVYYNRAITGMRNLFNQTLPHSFLSMLPETVSKMKSM</sequence>